<dbReference type="HAMAP" id="MF_01844">
    <property type="entry name" value="NhaA"/>
    <property type="match status" value="1"/>
</dbReference>
<keyword evidence="6" id="KW-0406">Ion transport</keyword>
<keyword evidence="2 6" id="KW-1003">Cell membrane</keyword>
<reference evidence="7" key="1">
    <citation type="submission" date="2022-03" db="EMBL/GenBank/DDBJ databases">
        <title>De novo assembled genomes of Belliella spp. (Cyclobacteriaceae) strains.</title>
        <authorList>
            <person name="Szabo A."/>
            <person name="Korponai K."/>
            <person name="Felfoldi T."/>
        </authorList>
    </citation>
    <scope>NUCLEOTIDE SEQUENCE</scope>
    <source>
        <strain evidence="7">DSM 111903</strain>
    </source>
</reference>
<dbReference type="Gene3D" id="1.20.1530.10">
    <property type="entry name" value="Na+/H+ antiporter like domain"/>
    <property type="match status" value="1"/>
</dbReference>
<comment type="subcellular location">
    <subcellularLocation>
        <location evidence="1">Cell inner membrane</location>
        <topology evidence="1">Multi-pass membrane protein</topology>
    </subcellularLocation>
    <subcellularLocation>
        <location evidence="6">Cell membrane</location>
        <topology evidence="6">Multi-pass membrane protein</topology>
    </subcellularLocation>
</comment>
<comment type="function">
    <text evidence="6">Na(+)/H(+) antiporter that extrudes sodium in exchange for external protons.</text>
</comment>
<feature type="transmembrane region" description="Helical" evidence="6">
    <location>
        <begin position="21"/>
        <end position="39"/>
    </location>
</feature>
<keyword evidence="3 6" id="KW-0812">Transmembrane</keyword>
<evidence type="ECO:0000256" key="5">
    <source>
        <dbReference type="ARBA" id="ARBA00023136"/>
    </source>
</evidence>
<evidence type="ECO:0000313" key="8">
    <source>
        <dbReference type="Proteomes" id="UP001165430"/>
    </source>
</evidence>
<evidence type="ECO:0000256" key="4">
    <source>
        <dbReference type="ARBA" id="ARBA00022989"/>
    </source>
</evidence>
<feature type="transmembrane region" description="Helical" evidence="6">
    <location>
        <begin position="103"/>
        <end position="124"/>
    </location>
</feature>
<feature type="transmembrane region" description="Helical" evidence="6">
    <location>
        <begin position="164"/>
        <end position="185"/>
    </location>
</feature>
<keyword evidence="6" id="KW-0915">Sodium</keyword>
<dbReference type="Pfam" id="PF06965">
    <property type="entry name" value="Na_H_antiport_1"/>
    <property type="match status" value="1"/>
</dbReference>
<dbReference type="InterPro" id="IPR004670">
    <property type="entry name" value="NhaA"/>
</dbReference>
<feature type="transmembrane region" description="Helical" evidence="6">
    <location>
        <begin position="345"/>
        <end position="364"/>
    </location>
</feature>
<dbReference type="RefSeq" id="WP_241411636.1">
    <property type="nucleotide sequence ID" value="NZ_JAKZGO010000006.1"/>
</dbReference>
<accession>A0ABS9VB65</accession>
<feature type="transmembrane region" description="Helical" evidence="6">
    <location>
        <begin position="191"/>
        <end position="208"/>
    </location>
</feature>
<feature type="transmembrane region" description="Helical" evidence="6">
    <location>
        <begin position="418"/>
        <end position="435"/>
    </location>
</feature>
<feature type="transmembrane region" description="Helical" evidence="6">
    <location>
        <begin position="315"/>
        <end position="333"/>
    </location>
</feature>
<keyword evidence="8" id="KW-1185">Reference proteome</keyword>
<evidence type="ECO:0000256" key="3">
    <source>
        <dbReference type="ARBA" id="ARBA00022692"/>
    </source>
</evidence>
<comment type="catalytic activity">
    <reaction evidence="6">
        <text>Na(+)(in) + 2 H(+)(out) = Na(+)(out) + 2 H(+)(in)</text>
        <dbReference type="Rhea" id="RHEA:29251"/>
        <dbReference type="ChEBI" id="CHEBI:15378"/>
        <dbReference type="ChEBI" id="CHEBI:29101"/>
    </reaction>
</comment>
<dbReference type="NCBIfam" id="TIGR00773">
    <property type="entry name" value="NhaA"/>
    <property type="match status" value="1"/>
</dbReference>
<dbReference type="InterPro" id="IPR023171">
    <property type="entry name" value="Na/H_antiporter_dom_sf"/>
</dbReference>
<dbReference type="PANTHER" id="PTHR30341">
    <property type="entry name" value="SODIUM ION/PROTON ANTIPORTER NHAA-RELATED"/>
    <property type="match status" value="1"/>
</dbReference>
<comment type="caution">
    <text evidence="7">The sequence shown here is derived from an EMBL/GenBank/DDBJ whole genome shotgun (WGS) entry which is preliminary data.</text>
</comment>
<organism evidence="7 8">
    <name type="scientific">Belliella alkalica</name>
    <dbReference type="NCBI Taxonomy" id="1730871"/>
    <lineage>
        <taxon>Bacteria</taxon>
        <taxon>Pseudomonadati</taxon>
        <taxon>Bacteroidota</taxon>
        <taxon>Cytophagia</taxon>
        <taxon>Cytophagales</taxon>
        <taxon>Cyclobacteriaceae</taxon>
        <taxon>Belliella</taxon>
    </lineage>
</organism>
<evidence type="ECO:0000256" key="6">
    <source>
        <dbReference type="HAMAP-Rule" id="MF_01844"/>
    </source>
</evidence>
<dbReference type="Proteomes" id="UP001165430">
    <property type="component" value="Unassembled WGS sequence"/>
</dbReference>
<proteinExistence type="inferred from homology"/>
<keyword evidence="6" id="KW-0050">Antiport</keyword>
<name>A0ABS9VB65_9BACT</name>
<keyword evidence="5 6" id="KW-0472">Membrane</keyword>
<sequence>MTIENLKFDKLSPFVQFIRKSTFGSFLLFFSAGLALLLANSPANVHIQWFLNQKIGFTISGFSLEKPLLLWINDGLMSIFFFVVGLELKREILAGELSVPKNVLMPIVGAIGGMLLPALIYIIFNIGGSAEALRGWGIPMATDIAFALGVLYLLGPKVPIQLKVFLTALAIIDDLGAVLIVAIFYTSEISTQNLFIAGLILSFMFLLSKLGVRRVLIFSILGIGGVWLATLLSGVHATIAAVLVAFVIPADRRINKAKYIESINSLTEKFKKAKMSKNDEYLLSSEEENIIGEIKRISKASISPMQRLERSMHGLVAYLVMPIFALANAGVIIDNNWIEMISSPIALGVGVGLVLGKILGIYGLSTLGIKLGWFSMPNGLNNSMLLGISFLAAIGFTMSLFINSLAFSNPMYLEQAKMGVLLASFISGTLGYFILKKSIKSDMNISHDPKM</sequence>
<feature type="transmembrane region" description="Helical" evidence="6">
    <location>
        <begin position="215"/>
        <end position="248"/>
    </location>
</feature>
<protein>
    <recommendedName>
        <fullName evidence="6">Na(+)/H(+) antiporter NhaA</fullName>
    </recommendedName>
    <alternativeName>
        <fullName evidence="6">Sodium/proton antiporter NhaA</fullName>
    </alternativeName>
</protein>
<keyword evidence="6" id="KW-0739">Sodium transport</keyword>
<dbReference type="EMBL" id="JAKZGO010000006">
    <property type="protein sequence ID" value="MCH7413682.1"/>
    <property type="molecule type" value="Genomic_DNA"/>
</dbReference>
<evidence type="ECO:0000313" key="7">
    <source>
        <dbReference type="EMBL" id="MCH7413682.1"/>
    </source>
</evidence>
<dbReference type="PANTHER" id="PTHR30341:SF0">
    <property type="entry name" value="NA(+)_H(+) ANTIPORTER NHAA"/>
    <property type="match status" value="1"/>
</dbReference>
<feature type="transmembrane region" description="Helical" evidence="6">
    <location>
        <begin position="136"/>
        <end position="155"/>
    </location>
</feature>
<feature type="transmembrane region" description="Helical" evidence="6">
    <location>
        <begin position="384"/>
        <end position="406"/>
    </location>
</feature>
<keyword evidence="4 6" id="KW-1133">Transmembrane helix</keyword>
<evidence type="ECO:0000256" key="1">
    <source>
        <dbReference type="ARBA" id="ARBA00004429"/>
    </source>
</evidence>
<evidence type="ECO:0000256" key="2">
    <source>
        <dbReference type="ARBA" id="ARBA00022475"/>
    </source>
</evidence>
<gene>
    <name evidence="6 7" type="primary">nhaA</name>
    <name evidence="7" type="ORF">MM213_09310</name>
</gene>
<keyword evidence="6" id="KW-0813">Transport</keyword>
<comment type="similarity">
    <text evidence="6">Belongs to the NhaA Na(+)/H(+) (TC 2.A.33) antiporter family.</text>
</comment>